<dbReference type="InterPro" id="IPR029095">
    <property type="entry name" value="NarX-like_N"/>
</dbReference>
<evidence type="ECO:0000256" key="5">
    <source>
        <dbReference type="SAM" id="SignalP"/>
    </source>
</evidence>
<gene>
    <name evidence="7" type="ORF">DIZ80_13350</name>
</gene>
<evidence type="ECO:0000313" key="8">
    <source>
        <dbReference type="Proteomes" id="UP000254266"/>
    </source>
</evidence>
<comment type="caution">
    <text evidence="7">The sequence shown here is derived from an EMBL/GenBank/DDBJ whole genome shotgun (WGS) entry which is preliminary data.</text>
</comment>
<dbReference type="AlphaFoldDB" id="A0A370D866"/>
<reference evidence="7 8" key="1">
    <citation type="journal article" date="2018" name="ISME J.">
        <title>Endosymbiont genomes yield clues of tubeworm success.</title>
        <authorList>
            <person name="Li Y."/>
            <person name="Liles M.R."/>
            <person name="Halanych K.M."/>
        </authorList>
    </citation>
    <scope>NUCLEOTIDE SEQUENCE [LARGE SCALE GENOMIC DNA]</scope>
    <source>
        <strain evidence="7">A1464</strain>
    </source>
</reference>
<protein>
    <recommendedName>
        <fullName evidence="6">NarX-like N-terminal domain-containing protein</fullName>
    </recommendedName>
</protein>
<dbReference type="InterPro" id="IPR042295">
    <property type="entry name" value="NarX-like_N_sf"/>
</dbReference>
<evidence type="ECO:0000256" key="3">
    <source>
        <dbReference type="ARBA" id="ARBA00022989"/>
    </source>
</evidence>
<name>A0A370D866_9GAMM</name>
<dbReference type="GO" id="GO:0016020">
    <property type="term" value="C:membrane"/>
    <property type="evidence" value="ECO:0007669"/>
    <property type="project" value="UniProtKB-SubCell"/>
</dbReference>
<proteinExistence type="predicted"/>
<keyword evidence="3" id="KW-1133">Transmembrane helix</keyword>
<keyword evidence="5" id="KW-0732">Signal</keyword>
<sequence>MSKLYKFLSSFILLFCLLLPTNSSAEISSLSSAINKAGRQRMLSQRIVATYSQVGQQIQTKKSRKQLKNAIILFDQQLNELKKYQPIGSINKQLKKVDVLWQPMRLIALAPVNRSKAEELREHAEDVLRASHRVVIMLQDKYGSRLGELVNISGRQRMLSQRMSNLYMLQSWGFSSSEYTGDYSRALNEFKGALSELNNSSLNSSQINKKLNKVRKEFAMLERSNHKANGEYIPLMIKMSTDKLLIIMNDITMLYEQLE</sequence>
<dbReference type="EMBL" id="QFXC01000013">
    <property type="protein sequence ID" value="RDH81099.1"/>
    <property type="molecule type" value="Genomic_DNA"/>
</dbReference>
<feature type="chain" id="PRO_5016744901" description="NarX-like N-terminal domain-containing protein" evidence="5">
    <location>
        <begin position="26"/>
        <end position="259"/>
    </location>
</feature>
<evidence type="ECO:0000313" key="7">
    <source>
        <dbReference type="EMBL" id="RDH81099.1"/>
    </source>
</evidence>
<evidence type="ECO:0000256" key="2">
    <source>
        <dbReference type="ARBA" id="ARBA00022692"/>
    </source>
</evidence>
<dbReference type="Gene3D" id="1.20.120.960">
    <property type="entry name" value="Histidine kinase NarX, sensor domain"/>
    <property type="match status" value="1"/>
</dbReference>
<feature type="signal peptide" evidence="5">
    <location>
        <begin position="1"/>
        <end position="25"/>
    </location>
</feature>
<evidence type="ECO:0000259" key="6">
    <source>
        <dbReference type="Pfam" id="PF13675"/>
    </source>
</evidence>
<evidence type="ECO:0000256" key="4">
    <source>
        <dbReference type="ARBA" id="ARBA00023136"/>
    </source>
</evidence>
<keyword evidence="2" id="KW-0812">Transmembrane</keyword>
<dbReference type="Pfam" id="PF13675">
    <property type="entry name" value="PilJ"/>
    <property type="match status" value="2"/>
</dbReference>
<dbReference type="Proteomes" id="UP000254266">
    <property type="component" value="Unassembled WGS sequence"/>
</dbReference>
<feature type="domain" description="NarX-like N-terminal" evidence="6">
    <location>
        <begin position="27"/>
        <end position="108"/>
    </location>
</feature>
<feature type="domain" description="NarX-like N-terminal" evidence="6">
    <location>
        <begin position="146"/>
        <end position="218"/>
    </location>
</feature>
<accession>A0A370D866</accession>
<keyword evidence="4" id="KW-0472">Membrane</keyword>
<evidence type="ECO:0000256" key="1">
    <source>
        <dbReference type="ARBA" id="ARBA00004141"/>
    </source>
</evidence>
<organism evidence="7 8">
    <name type="scientific">endosymbiont of Galathealinum brachiosum</name>
    <dbReference type="NCBI Taxonomy" id="2200906"/>
    <lineage>
        <taxon>Bacteria</taxon>
        <taxon>Pseudomonadati</taxon>
        <taxon>Pseudomonadota</taxon>
        <taxon>Gammaproteobacteria</taxon>
        <taxon>sulfur-oxidizing symbionts</taxon>
    </lineage>
</organism>
<keyword evidence="8" id="KW-1185">Reference proteome</keyword>
<comment type="subcellular location">
    <subcellularLocation>
        <location evidence="1">Membrane</location>
        <topology evidence="1">Multi-pass membrane protein</topology>
    </subcellularLocation>
</comment>